<dbReference type="RefSeq" id="WP_311939748.1">
    <property type="nucleotide sequence ID" value="NZ_JAVSCK010000003.1"/>
</dbReference>
<proteinExistence type="predicted"/>
<accession>A0ABW3RDD7</accession>
<name>A0ABW3RDD7_9FLAO</name>
<organism evidence="2 3">
    <name type="scientific">Hwangdonia seohaensis</name>
    <dbReference type="NCBI Taxonomy" id="1240727"/>
    <lineage>
        <taxon>Bacteria</taxon>
        <taxon>Pseudomonadati</taxon>
        <taxon>Bacteroidota</taxon>
        <taxon>Flavobacteriia</taxon>
        <taxon>Flavobacteriales</taxon>
        <taxon>Flavobacteriaceae</taxon>
        <taxon>Hwangdonia</taxon>
    </lineage>
</organism>
<gene>
    <name evidence="2" type="ORF">ACFQ2E_10595</name>
</gene>
<protein>
    <submittedName>
        <fullName evidence="2">DUF983 domain-containing protein</fullName>
    </submittedName>
</protein>
<keyword evidence="1" id="KW-0812">Transmembrane</keyword>
<dbReference type="Pfam" id="PF06170">
    <property type="entry name" value="DUF983"/>
    <property type="match status" value="1"/>
</dbReference>
<keyword evidence="1" id="KW-1133">Transmembrane helix</keyword>
<dbReference type="InterPro" id="IPR009325">
    <property type="entry name" value="DUF983"/>
</dbReference>
<keyword evidence="1" id="KW-0472">Membrane</keyword>
<dbReference type="Proteomes" id="UP001597163">
    <property type="component" value="Unassembled WGS sequence"/>
</dbReference>
<comment type="caution">
    <text evidence="2">The sequence shown here is derived from an EMBL/GenBank/DDBJ whole genome shotgun (WGS) entry which is preliminary data.</text>
</comment>
<evidence type="ECO:0000313" key="3">
    <source>
        <dbReference type="Proteomes" id="UP001597163"/>
    </source>
</evidence>
<feature type="transmembrane region" description="Helical" evidence="1">
    <location>
        <begin position="89"/>
        <end position="108"/>
    </location>
</feature>
<reference evidence="3" key="1">
    <citation type="journal article" date="2019" name="Int. J. Syst. Evol. Microbiol.">
        <title>The Global Catalogue of Microorganisms (GCM) 10K type strain sequencing project: providing services to taxonomists for standard genome sequencing and annotation.</title>
        <authorList>
            <consortium name="The Broad Institute Genomics Platform"/>
            <consortium name="The Broad Institute Genome Sequencing Center for Infectious Disease"/>
            <person name="Wu L."/>
            <person name="Ma J."/>
        </authorList>
    </citation>
    <scope>NUCLEOTIDE SEQUENCE [LARGE SCALE GENOMIC DNA]</scope>
    <source>
        <strain evidence="3">CCUG 63246</strain>
    </source>
</reference>
<evidence type="ECO:0000313" key="2">
    <source>
        <dbReference type="EMBL" id="MFD1162868.1"/>
    </source>
</evidence>
<sequence>MFKKGTKLYSIFTGSCPKCHEESMFKNKNPYILTEALSMHENCSNCGTKYKMEPSFFYGSMYVSYAVGIAFATAAFVISFFVFNASIHTVFISIIATLIVFMPVILRVSRNIWINLFIHYDKNLAKK</sequence>
<feature type="transmembrane region" description="Helical" evidence="1">
    <location>
        <begin position="62"/>
        <end position="83"/>
    </location>
</feature>
<evidence type="ECO:0000256" key="1">
    <source>
        <dbReference type="SAM" id="Phobius"/>
    </source>
</evidence>
<dbReference type="EMBL" id="JBHTLJ010000003">
    <property type="protein sequence ID" value="MFD1162868.1"/>
    <property type="molecule type" value="Genomic_DNA"/>
</dbReference>
<keyword evidence="3" id="KW-1185">Reference proteome</keyword>